<evidence type="ECO:0000256" key="1">
    <source>
        <dbReference type="ARBA" id="ARBA00022475"/>
    </source>
</evidence>
<dbReference type="PANTHER" id="PTHR34990:SF1">
    <property type="entry name" value="UDP-2,3-DIACYLGLUCOSAMINE HYDROLASE"/>
    <property type="match status" value="1"/>
</dbReference>
<dbReference type="Gene3D" id="3.60.21.10">
    <property type="match status" value="1"/>
</dbReference>
<dbReference type="Pfam" id="PF00149">
    <property type="entry name" value="Metallophos"/>
    <property type="match status" value="1"/>
</dbReference>
<evidence type="ECO:0000256" key="2">
    <source>
        <dbReference type="ARBA" id="ARBA00022519"/>
    </source>
</evidence>
<dbReference type="InterPro" id="IPR029052">
    <property type="entry name" value="Metallo-depent_PP-like"/>
</dbReference>
<keyword evidence="6" id="KW-0464">Manganese</keyword>
<dbReference type="RefSeq" id="WP_304143589.1">
    <property type="nucleotide sequence ID" value="NZ_JAOAIE010000030.1"/>
</dbReference>
<dbReference type="GO" id="GO:0046872">
    <property type="term" value="F:metal ion binding"/>
    <property type="evidence" value="ECO:0007669"/>
    <property type="project" value="UniProtKB-KW"/>
</dbReference>
<dbReference type="GO" id="GO:0009245">
    <property type="term" value="P:lipid A biosynthetic process"/>
    <property type="evidence" value="ECO:0007669"/>
    <property type="project" value="TreeGrafter"/>
</dbReference>
<comment type="caution">
    <text evidence="8">The sequence shown here is derived from an EMBL/GenBank/DDBJ whole genome shotgun (WGS) entry which is preliminary data.</text>
</comment>
<organism evidence="8">
    <name type="scientific">Ignavibacterium album</name>
    <dbReference type="NCBI Taxonomy" id="591197"/>
    <lineage>
        <taxon>Bacteria</taxon>
        <taxon>Pseudomonadati</taxon>
        <taxon>Ignavibacteriota</taxon>
        <taxon>Ignavibacteria</taxon>
        <taxon>Ignavibacteriales</taxon>
        <taxon>Ignavibacteriaceae</taxon>
        <taxon>Ignavibacterium</taxon>
    </lineage>
</organism>
<keyword evidence="4" id="KW-0378">Hydrolase</keyword>
<dbReference type="SUPFAM" id="SSF56300">
    <property type="entry name" value="Metallo-dependent phosphatases"/>
    <property type="match status" value="1"/>
</dbReference>
<dbReference type="AlphaFoldDB" id="A0A7V2ZKI6"/>
<keyword evidence="1" id="KW-1003">Cell membrane</keyword>
<keyword evidence="5" id="KW-0472">Membrane</keyword>
<accession>A0A7V2ZKI6</accession>
<evidence type="ECO:0000256" key="3">
    <source>
        <dbReference type="ARBA" id="ARBA00022723"/>
    </source>
</evidence>
<protein>
    <submittedName>
        <fullName evidence="8">UDP-2,3-diacylglucosamine diphosphatase</fullName>
    </submittedName>
</protein>
<dbReference type="InterPro" id="IPR043461">
    <property type="entry name" value="LpxH-like"/>
</dbReference>
<evidence type="ECO:0000259" key="7">
    <source>
        <dbReference type="Pfam" id="PF00149"/>
    </source>
</evidence>
<dbReference type="PANTHER" id="PTHR34990">
    <property type="entry name" value="UDP-2,3-DIACYLGLUCOSAMINE HYDROLASE-RELATED"/>
    <property type="match status" value="1"/>
</dbReference>
<feature type="domain" description="Calcineurin-like phosphoesterase" evidence="7">
    <location>
        <begin position="5"/>
        <end position="204"/>
    </location>
</feature>
<gene>
    <name evidence="8" type="ORF">ENS31_09375</name>
</gene>
<evidence type="ECO:0000256" key="4">
    <source>
        <dbReference type="ARBA" id="ARBA00022801"/>
    </source>
</evidence>
<keyword evidence="2" id="KW-0997">Cell inner membrane</keyword>
<reference evidence="8" key="1">
    <citation type="journal article" date="2020" name="mSystems">
        <title>Genome- and Community-Level Interaction Insights into Carbon Utilization and Element Cycling Functions of Hydrothermarchaeota in Hydrothermal Sediment.</title>
        <authorList>
            <person name="Zhou Z."/>
            <person name="Liu Y."/>
            <person name="Xu W."/>
            <person name="Pan J."/>
            <person name="Luo Z.H."/>
            <person name="Li M."/>
        </authorList>
    </citation>
    <scope>NUCLEOTIDE SEQUENCE [LARGE SCALE GENOMIC DNA]</scope>
    <source>
        <strain evidence="8">SpSt-479</strain>
    </source>
</reference>
<sequence length="240" mass="28174">MNKTYLFISDVHLGLQSREVEKVKERKLVEFLSFAKSNCDELFIAGDLFDYWFEYRRVYQKGFFRTLTALQDLTEAGIKVHYFIGNHDFFHNGFFEKEIGLTLYQNPASFRLNDKKFFVGHGDGLVKNDLGYNILKMILRSRFTQFLYSLIHPDLGVAIASHTSKSSRDYTSKKDYGEEDGLYEAAKKKIEEGFDFVLFGHLHRKQFLKFKNGYYINLGSWISEPCYGKFTDKFEIIDIK</sequence>
<evidence type="ECO:0000256" key="6">
    <source>
        <dbReference type="ARBA" id="ARBA00023211"/>
    </source>
</evidence>
<dbReference type="EMBL" id="DSUJ01000008">
    <property type="protein sequence ID" value="HFI91719.1"/>
    <property type="molecule type" value="Genomic_DNA"/>
</dbReference>
<dbReference type="InterPro" id="IPR004843">
    <property type="entry name" value="Calcineurin-like_PHP"/>
</dbReference>
<evidence type="ECO:0000256" key="5">
    <source>
        <dbReference type="ARBA" id="ARBA00023136"/>
    </source>
</evidence>
<proteinExistence type="predicted"/>
<evidence type="ECO:0000313" key="8">
    <source>
        <dbReference type="EMBL" id="HFI91719.1"/>
    </source>
</evidence>
<dbReference type="GO" id="GO:0016020">
    <property type="term" value="C:membrane"/>
    <property type="evidence" value="ECO:0007669"/>
    <property type="project" value="GOC"/>
</dbReference>
<name>A0A7V2ZKI6_9BACT</name>
<keyword evidence="3" id="KW-0479">Metal-binding</keyword>
<dbReference type="GO" id="GO:0008758">
    <property type="term" value="F:UDP-2,3-diacylglucosamine hydrolase activity"/>
    <property type="evidence" value="ECO:0007669"/>
    <property type="project" value="TreeGrafter"/>
</dbReference>
<dbReference type="CDD" id="cd07398">
    <property type="entry name" value="MPP_YbbF-LpxH"/>
    <property type="match status" value="1"/>
</dbReference>